<dbReference type="EMBL" id="JAACJN010000114">
    <property type="protein sequence ID" value="KAF5371906.1"/>
    <property type="molecule type" value="Genomic_DNA"/>
</dbReference>
<feature type="compositionally biased region" description="Low complexity" evidence="1">
    <location>
        <begin position="39"/>
        <end position="58"/>
    </location>
</feature>
<proteinExistence type="predicted"/>
<gene>
    <name evidence="2" type="ORF">D9757_010593</name>
</gene>
<dbReference type="AlphaFoldDB" id="A0A8H5GVN6"/>
<evidence type="ECO:0000256" key="1">
    <source>
        <dbReference type="SAM" id="MobiDB-lite"/>
    </source>
</evidence>
<comment type="caution">
    <text evidence="2">The sequence shown here is derived from an EMBL/GenBank/DDBJ whole genome shotgun (WGS) entry which is preliminary data.</text>
</comment>
<feature type="region of interest" description="Disordered" evidence="1">
    <location>
        <begin position="39"/>
        <end position="82"/>
    </location>
</feature>
<sequence length="93" mass="10363">MIWGLEQRRRGRYEWEKRFGACFHAFDWTGRLGNFSSSGSTVMVPSSSSSAPTALGPSEDMRKKGPGILNTATEEDEMDGDHEADVEHLRVAM</sequence>
<protein>
    <submittedName>
        <fullName evidence="2">Uncharacterized protein</fullName>
    </submittedName>
</protein>
<evidence type="ECO:0000313" key="2">
    <source>
        <dbReference type="EMBL" id="KAF5371906.1"/>
    </source>
</evidence>
<keyword evidence="3" id="KW-1185">Reference proteome</keyword>
<name>A0A8H5GVN6_9AGAR</name>
<dbReference type="Proteomes" id="UP000518752">
    <property type="component" value="Unassembled WGS sequence"/>
</dbReference>
<accession>A0A8H5GVN6</accession>
<evidence type="ECO:0000313" key="3">
    <source>
        <dbReference type="Proteomes" id="UP000518752"/>
    </source>
</evidence>
<organism evidence="2 3">
    <name type="scientific">Collybiopsis confluens</name>
    <dbReference type="NCBI Taxonomy" id="2823264"/>
    <lineage>
        <taxon>Eukaryota</taxon>
        <taxon>Fungi</taxon>
        <taxon>Dikarya</taxon>
        <taxon>Basidiomycota</taxon>
        <taxon>Agaricomycotina</taxon>
        <taxon>Agaricomycetes</taxon>
        <taxon>Agaricomycetidae</taxon>
        <taxon>Agaricales</taxon>
        <taxon>Marasmiineae</taxon>
        <taxon>Omphalotaceae</taxon>
        <taxon>Collybiopsis</taxon>
    </lineage>
</organism>
<reference evidence="2 3" key="1">
    <citation type="journal article" date="2020" name="ISME J.">
        <title>Uncovering the hidden diversity of litter-decomposition mechanisms in mushroom-forming fungi.</title>
        <authorList>
            <person name="Floudas D."/>
            <person name="Bentzer J."/>
            <person name="Ahren D."/>
            <person name="Johansson T."/>
            <person name="Persson P."/>
            <person name="Tunlid A."/>
        </authorList>
    </citation>
    <scope>NUCLEOTIDE SEQUENCE [LARGE SCALE GENOMIC DNA]</scope>
    <source>
        <strain evidence="2 3">CBS 406.79</strain>
    </source>
</reference>